<dbReference type="Proteomes" id="UP000178583">
    <property type="component" value="Unassembled WGS sequence"/>
</dbReference>
<dbReference type="GO" id="GO:0055085">
    <property type="term" value="P:transmembrane transport"/>
    <property type="evidence" value="ECO:0007669"/>
    <property type="project" value="TreeGrafter"/>
</dbReference>
<dbReference type="InterPro" id="IPR002549">
    <property type="entry name" value="AI-2E-like"/>
</dbReference>
<evidence type="ECO:0000256" key="5">
    <source>
        <dbReference type="ARBA" id="ARBA00022692"/>
    </source>
</evidence>
<comment type="similarity">
    <text evidence="2">Belongs to the autoinducer-2 exporter (AI-2E) (TC 2.A.86) family.</text>
</comment>
<evidence type="ECO:0000256" key="6">
    <source>
        <dbReference type="ARBA" id="ARBA00022989"/>
    </source>
</evidence>
<comment type="caution">
    <text evidence="9">The sequence shown here is derived from an EMBL/GenBank/DDBJ whole genome shotgun (WGS) entry which is preliminary data.</text>
</comment>
<feature type="transmembrane region" description="Helical" evidence="8">
    <location>
        <begin position="239"/>
        <end position="267"/>
    </location>
</feature>
<keyword evidence="6 8" id="KW-1133">Transmembrane helix</keyword>
<dbReference type="GO" id="GO:0005886">
    <property type="term" value="C:plasma membrane"/>
    <property type="evidence" value="ECO:0007669"/>
    <property type="project" value="UniProtKB-SubCell"/>
</dbReference>
<evidence type="ECO:0000256" key="7">
    <source>
        <dbReference type="ARBA" id="ARBA00023136"/>
    </source>
</evidence>
<evidence type="ECO:0000256" key="8">
    <source>
        <dbReference type="SAM" id="Phobius"/>
    </source>
</evidence>
<comment type="subcellular location">
    <subcellularLocation>
        <location evidence="1">Cell membrane</location>
        <topology evidence="1">Multi-pass membrane protein</topology>
    </subcellularLocation>
</comment>
<keyword evidence="5 8" id="KW-0812">Transmembrane</keyword>
<reference evidence="9 10" key="1">
    <citation type="journal article" date="2016" name="Nat. Commun.">
        <title>Thousands of microbial genomes shed light on interconnected biogeochemical processes in an aquifer system.</title>
        <authorList>
            <person name="Anantharaman K."/>
            <person name="Brown C.T."/>
            <person name="Hug L.A."/>
            <person name="Sharon I."/>
            <person name="Castelle C.J."/>
            <person name="Probst A.J."/>
            <person name="Thomas B.C."/>
            <person name="Singh A."/>
            <person name="Wilkins M.J."/>
            <person name="Karaoz U."/>
            <person name="Brodie E.L."/>
            <person name="Williams K.H."/>
            <person name="Hubbard S.S."/>
            <person name="Banfield J.F."/>
        </authorList>
    </citation>
    <scope>NUCLEOTIDE SEQUENCE [LARGE SCALE GENOMIC DNA]</scope>
</reference>
<feature type="transmembrane region" description="Helical" evidence="8">
    <location>
        <begin position="198"/>
        <end position="219"/>
    </location>
</feature>
<accession>A0A1F5EEY4</accession>
<evidence type="ECO:0000313" key="10">
    <source>
        <dbReference type="Proteomes" id="UP000178583"/>
    </source>
</evidence>
<proteinExistence type="inferred from homology"/>
<keyword evidence="7 8" id="KW-0472">Membrane</keyword>
<dbReference type="STRING" id="1797472.A2215_03455"/>
<evidence type="ECO:0000256" key="2">
    <source>
        <dbReference type="ARBA" id="ARBA00009773"/>
    </source>
</evidence>
<keyword evidence="4" id="KW-1003">Cell membrane</keyword>
<evidence type="ECO:0008006" key="11">
    <source>
        <dbReference type="Google" id="ProtNLM"/>
    </source>
</evidence>
<feature type="transmembrane region" description="Helical" evidence="8">
    <location>
        <begin position="132"/>
        <end position="158"/>
    </location>
</feature>
<evidence type="ECO:0000256" key="4">
    <source>
        <dbReference type="ARBA" id="ARBA00022475"/>
    </source>
</evidence>
<evidence type="ECO:0000256" key="1">
    <source>
        <dbReference type="ARBA" id="ARBA00004651"/>
    </source>
</evidence>
<evidence type="ECO:0000256" key="3">
    <source>
        <dbReference type="ARBA" id="ARBA00022448"/>
    </source>
</evidence>
<keyword evidence="3" id="KW-0813">Transport</keyword>
<feature type="transmembrane region" description="Helical" evidence="8">
    <location>
        <begin position="7"/>
        <end position="27"/>
    </location>
</feature>
<gene>
    <name evidence="9" type="ORF">A2215_03455</name>
</gene>
<sequence length="335" mass="36083">MKEKIDLNISFWTITKVIIAVMLVYALFLIRDILALLFIVMILVVAFSPVVESWSRAMGRTASVIAIVVIFTGLLALGIYIIIPPMVSQIADLTRTLPSQFSRYDLIRSHLPSLESSLSVITNSVGNVASGVITITSSLASGVVAFIAAVVMFAYFLIDERAMKYFILSLFPDNHRENMAQVLRKIAKKVGDWFRGQILLAFIIGVIDLVGLLILGVPYALTLAVISGVLEIVPTLGPIIAGLAAAIVALTVSPLKALLVIIFYVVIQQIENNFIVPKVMQKAVGLSPAIIIVAILIGAKLMGIVGAVIAVPLAASLSVVLAEWSTIRNYVVSNE</sequence>
<dbReference type="PANTHER" id="PTHR21716:SF53">
    <property type="entry name" value="PERMEASE PERM-RELATED"/>
    <property type="match status" value="1"/>
</dbReference>
<dbReference type="AlphaFoldDB" id="A0A1F5EEY4"/>
<evidence type="ECO:0000313" key="9">
    <source>
        <dbReference type="EMBL" id="OGD65992.1"/>
    </source>
</evidence>
<feature type="transmembrane region" description="Helical" evidence="8">
    <location>
        <begin position="63"/>
        <end position="83"/>
    </location>
</feature>
<feature type="transmembrane region" description="Helical" evidence="8">
    <location>
        <begin position="33"/>
        <end position="51"/>
    </location>
</feature>
<name>A0A1F5EEY4_9BACT</name>
<organism evidence="9 10">
    <name type="scientific">Candidatus Berkelbacteria bacterium RIFOXYA2_FULL_43_10</name>
    <dbReference type="NCBI Taxonomy" id="1797472"/>
    <lineage>
        <taxon>Bacteria</taxon>
        <taxon>Candidatus Berkelbacteria</taxon>
    </lineage>
</organism>
<dbReference type="PANTHER" id="PTHR21716">
    <property type="entry name" value="TRANSMEMBRANE PROTEIN"/>
    <property type="match status" value="1"/>
</dbReference>
<dbReference type="EMBL" id="MEZY01000001">
    <property type="protein sequence ID" value="OGD65992.1"/>
    <property type="molecule type" value="Genomic_DNA"/>
</dbReference>
<dbReference type="Pfam" id="PF01594">
    <property type="entry name" value="AI-2E_transport"/>
    <property type="match status" value="1"/>
</dbReference>
<protein>
    <recommendedName>
        <fullName evidence="11">AI-2E family transporter</fullName>
    </recommendedName>
</protein>